<dbReference type="SUPFAM" id="SSF51197">
    <property type="entry name" value="Clavaminate synthase-like"/>
    <property type="match status" value="1"/>
</dbReference>
<dbReference type="Gene3D" id="2.60.120.620">
    <property type="entry name" value="q2cbj1_9rhob like domain"/>
    <property type="match status" value="1"/>
</dbReference>
<evidence type="ECO:0000313" key="8">
    <source>
        <dbReference type="EMBL" id="KAF1996223.1"/>
    </source>
</evidence>
<evidence type="ECO:0000256" key="7">
    <source>
        <dbReference type="ARBA" id="ARBA00023004"/>
    </source>
</evidence>
<keyword evidence="6" id="KW-0560">Oxidoreductase</keyword>
<evidence type="ECO:0000256" key="1">
    <source>
        <dbReference type="ARBA" id="ARBA00001962"/>
    </source>
</evidence>
<dbReference type="OrthoDB" id="445007at2759"/>
<accession>A0A6A5W303</accession>
<protein>
    <submittedName>
        <fullName evidence="8">Phytanoyl-CoA dioxygenase</fullName>
    </submittedName>
</protein>
<comment type="subunit">
    <text evidence="3">Homodimer.</text>
</comment>
<evidence type="ECO:0000256" key="6">
    <source>
        <dbReference type="ARBA" id="ARBA00023002"/>
    </source>
</evidence>
<comment type="cofactor">
    <cofactor evidence="1">
        <name>Fe cation</name>
        <dbReference type="ChEBI" id="CHEBI:24875"/>
    </cofactor>
</comment>
<dbReference type="Proteomes" id="UP000799779">
    <property type="component" value="Unassembled WGS sequence"/>
</dbReference>
<proteinExistence type="inferred from homology"/>
<keyword evidence="7" id="KW-0408">Iron</keyword>
<evidence type="ECO:0000256" key="5">
    <source>
        <dbReference type="ARBA" id="ARBA00022964"/>
    </source>
</evidence>
<dbReference type="InterPro" id="IPR008775">
    <property type="entry name" value="Phytyl_CoA_dOase-like"/>
</dbReference>
<name>A0A6A5W303_9PLEO</name>
<evidence type="ECO:0000256" key="4">
    <source>
        <dbReference type="ARBA" id="ARBA00022723"/>
    </source>
</evidence>
<dbReference type="AlphaFoldDB" id="A0A6A5W303"/>
<sequence length="342" mass="37953">MSTRILRALLALLRPSTYLFRKVAPPLPVRHASSPATLPTPIPIDPSYQPETSITYLPSKSPIADILKVIERDGGVILTDLVSTSDLDSIEAELSPYLAQTKSTEKSALHIIPKETTAIPGLVGKSSTIERICEDPVLDALRTHILEDRFTVIREDFLEENVIEPLLSIGITLHIGYGAPRQRLHRDDNVHGVRHDGPWSWKKASQFACLIAGTETTRENGATMFVPGSHRWDDVRRPEMEEVCFAEMKPGSALVFLAACYHGGGHNSVKDSIRKIHGLFFIRGTMRTEENQFLAVPRSKVLGMNDKMLGLLGYKKPTTVLGIVENDDPSKDLEGVFDRIML</sequence>
<evidence type="ECO:0000313" key="9">
    <source>
        <dbReference type="Proteomes" id="UP000799779"/>
    </source>
</evidence>
<dbReference type="GO" id="GO:0051213">
    <property type="term" value="F:dioxygenase activity"/>
    <property type="evidence" value="ECO:0007669"/>
    <property type="project" value="UniProtKB-KW"/>
</dbReference>
<dbReference type="Pfam" id="PF05721">
    <property type="entry name" value="PhyH"/>
    <property type="match status" value="1"/>
</dbReference>
<dbReference type="PANTHER" id="PTHR20883">
    <property type="entry name" value="PHYTANOYL-COA DIOXYGENASE DOMAIN CONTAINING 1"/>
    <property type="match status" value="1"/>
</dbReference>
<gene>
    <name evidence="8" type="ORF">P154DRAFT_609313</name>
</gene>
<keyword evidence="4" id="KW-0479">Metal-binding</keyword>
<keyword evidence="5 8" id="KW-0223">Dioxygenase</keyword>
<reference evidence="8" key="1">
    <citation type="journal article" date="2020" name="Stud. Mycol.">
        <title>101 Dothideomycetes genomes: a test case for predicting lifestyles and emergence of pathogens.</title>
        <authorList>
            <person name="Haridas S."/>
            <person name="Albert R."/>
            <person name="Binder M."/>
            <person name="Bloem J."/>
            <person name="Labutti K."/>
            <person name="Salamov A."/>
            <person name="Andreopoulos B."/>
            <person name="Baker S."/>
            <person name="Barry K."/>
            <person name="Bills G."/>
            <person name="Bluhm B."/>
            <person name="Cannon C."/>
            <person name="Castanera R."/>
            <person name="Culley D."/>
            <person name="Daum C."/>
            <person name="Ezra D."/>
            <person name="Gonzalez J."/>
            <person name="Henrissat B."/>
            <person name="Kuo A."/>
            <person name="Liang C."/>
            <person name="Lipzen A."/>
            <person name="Lutzoni F."/>
            <person name="Magnuson J."/>
            <person name="Mondo S."/>
            <person name="Nolan M."/>
            <person name="Ohm R."/>
            <person name="Pangilinan J."/>
            <person name="Park H.-J."/>
            <person name="Ramirez L."/>
            <person name="Alfaro M."/>
            <person name="Sun H."/>
            <person name="Tritt A."/>
            <person name="Yoshinaga Y."/>
            <person name="Zwiers L.-H."/>
            <person name="Turgeon B."/>
            <person name="Goodwin S."/>
            <person name="Spatafora J."/>
            <person name="Crous P."/>
            <person name="Grigoriev I."/>
        </authorList>
    </citation>
    <scope>NUCLEOTIDE SEQUENCE</scope>
    <source>
        <strain evidence="8">CBS 123094</strain>
    </source>
</reference>
<dbReference type="PANTHER" id="PTHR20883:SF45">
    <property type="entry name" value="PHYTANOYL-COA DIOXYGENASE FAMILY PROTEIN"/>
    <property type="match status" value="1"/>
</dbReference>
<evidence type="ECO:0000256" key="3">
    <source>
        <dbReference type="ARBA" id="ARBA00011738"/>
    </source>
</evidence>
<comment type="similarity">
    <text evidence="2">Belongs to the PhyH family.</text>
</comment>
<dbReference type="EMBL" id="ML977628">
    <property type="protein sequence ID" value="KAF1996223.1"/>
    <property type="molecule type" value="Genomic_DNA"/>
</dbReference>
<keyword evidence="9" id="KW-1185">Reference proteome</keyword>
<organism evidence="8 9">
    <name type="scientific">Amniculicola lignicola CBS 123094</name>
    <dbReference type="NCBI Taxonomy" id="1392246"/>
    <lineage>
        <taxon>Eukaryota</taxon>
        <taxon>Fungi</taxon>
        <taxon>Dikarya</taxon>
        <taxon>Ascomycota</taxon>
        <taxon>Pezizomycotina</taxon>
        <taxon>Dothideomycetes</taxon>
        <taxon>Pleosporomycetidae</taxon>
        <taxon>Pleosporales</taxon>
        <taxon>Amniculicolaceae</taxon>
        <taxon>Amniculicola</taxon>
    </lineage>
</organism>
<dbReference type="GO" id="GO:0046872">
    <property type="term" value="F:metal ion binding"/>
    <property type="evidence" value="ECO:0007669"/>
    <property type="project" value="UniProtKB-KW"/>
</dbReference>
<evidence type="ECO:0000256" key="2">
    <source>
        <dbReference type="ARBA" id="ARBA00005830"/>
    </source>
</evidence>